<evidence type="ECO:0000313" key="2">
    <source>
        <dbReference type="Proteomes" id="UP000799754"/>
    </source>
</evidence>
<name>A0ACB6S0C8_9PLEO</name>
<reference evidence="1" key="1">
    <citation type="journal article" date="2020" name="Stud. Mycol.">
        <title>101 Dothideomycetes genomes: a test case for predicting lifestyles and emergence of pathogens.</title>
        <authorList>
            <person name="Haridas S."/>
            <person name="Albert R."/>
            <person name="Binder M."/>
            <person name="Bloem J."/>
            <person name="Labutti K."/>
            <person name="Salamov A."/>
            <person name="Andreopoulos B."/>
            <person name="Baker S."/>
            <person name="Barry K."/>
            <person name="Bills G."/>
            <person name="Bluhm B."/>
            <person name="Cannon C."/>
            <person name="Castanera R."/>
            <person name="Culley D."/>
            <person name="Daum C."/>
            <person name="Ezra D."/>
            <person name="Gonzalez J."/>
            <person name="Henrissat B."/>
            <person name="Kuo A."/>
            <person name="Liang C."/>
            <person name="Lipzen A."/>
            <person name="Lutzoni F."/>
            <person name="Magnuson J."/>
            <person name="Mondo S."/>
            <person name="Nolan M."/>
            <person name="Ohm R."/>
            <person name="Pangilinan J."/>
            <person name="Park H.-J."/>
            <person name="Ramirez L."/>
            <person name="Alfaro M."/>
            <person name="Sun H."/>
            <person name="Tritt A."/>
            <person name="Yoshinaga Y."/>
            <person name="Zwiers L.-H."/>
            <person name="Turgeon B."/>
            <person name="Goodwin S."/>
            <person name="Spatafora J."/>
            <person name="Crous P."/>
            <person name="Grigoriev I."/>
        </authorList>
    </citation>
    <scope>NUCLEOTIDE SEQUENCE</scope>
    <source>
        <strain evidence="1">CBS 525.71</strain>
    </source>
</reference>
<dbReference type="EMBL" id="MU006717">
    <property type="protein sequence ID" value="KAF2627403.1"/>
    <property type="molecule type" value="Genomic_DNA"/>
</dbReference>
<organism evidence="1 2">
    <name type="scientific">Macroventuria anomochaeta</name>
    <dbReference type="NCBI Taxonomy" id="301207"/>
    <lineage>
        <taxon>Eukaryota</taxon>
        <taxon>Fungi</taxon>
        <taxon>Dikarya</taxon>
        <taxon>Ascomycota</taxon>
        <taxon>Pezizomycotina</taxon>
        <taxon>Dothideomycetes</taxon>
        <taxon>Pleosporomycetidae</taxon>
        <taxon>Pleosporales</taxon>
        <taxon>Pleosporineae</taxon>
        <taxon>Didymellaceae</taxon>
        <taxon>Macroventuria</taxon>
    </lineage>
</organism>
<proteinExistence type="predicted"/>
<keyword evidence="2" id="KW-1185">Reference proteome</keyword>
<protein>
    <submittedName>
        <fullName evidence="1">Uncharacterized protein</fullName>
    </submittedName>
</protein>
<accession>A0ACB6S0C8</accession>
<gene>
    <name evidence="1" type="ORF">BU25DRAFT_448725</name>
</gene>
<evidence type="ECO:0000313" key="1">
    <source>
        <dbReference type="EMBL" id="KAF2627403.1"/>
    </source>
</evidence>
<sequence length="170" mass="18800">MPPHFRPIPSSPGSSDSCAIPVLDNSFPSGERWMATPTVMFDYVWIMPRRQSANAQSCLISHAFQDLSHGDYGRLTDLTGIRNLHLWAARIIGTIIGADVCVKRMVRFCSPRLPIWSVEQTLIRSAVDSAGECVCLFADPRVWRSLGAYATLCAIRIAEDMSIAVALCRC</sequence>
<dbReference type="Proteomes" id="UP000799754">
    <property type="component" value="Unassembled WGS sequence"/>
</dbReference>
<comment type="caution">
    <text evidence="1">The sequence shown here is derived from an EMBL/GenBank/DDBJ whole genome shotgun (WGS) entry which is preliminary data.</text>
</comment>